<dbReference type="EMBL" id="CP015108">
    <property type="protein sequence ID" value="ARF12977.1"/>
    <property type="molecule type" value="Genomic_DNA"/>
</dbReference>
<dbReference type="Proteomes" id="UP000192486">
    <property type="component" value="Chromosome"/>
</dbReference>
<name>A0ABN4YJJ3_SPOUR</name>
<accession>A0ABN4YJJ3</accession>
<dbReference type="RefSeq" id="WP_029055006.1">
    <property type="nucleotide sequence ID" value="NZ_CP015108.1"/>
</dbReference>
<gene>
    <name evidence="1" type="ORF">SporoS204_01580</name>
</gene>
<protein>
    <submittedName>
        <fullName evidence="1">Uncharacterized protein</fullName>
    </submittedName>
</protein>
<sequence>MITVEELFDYALDTDMSLTAHSIFWAITNQKIGINEDSVKLKEIEFDEEAIQQSMRENTLRIGEIKLFVVESKQPNWYAFYLGKKEADAYRLHSETFRETGVKVTHADRLMPNLLTFVESGIEESLYEYRKRIVQFPVYVGHVEAGKRLVHRAL</sequence>
<keyword evidence="2" id="KW-1185">Reference proteome</keyword>
<organism evidence="1 2">
    <name type="scientific">Sporosarcina ureae</name>
    <dbReference type="NCBI Taxonomy" id="1571"/>
    <lineage>
        <taxon>Bacteria</taxon>
        <taxon>Bacillati</taxon>
        <taxon>Bacillota</taxon>
        <taxon>Bacilli</taxon>
        <taxon>Bacillales</taxon>
        <taxon>Caryophanaceae</taxon>
        <taxon>Sporosarcina</taxon>
    </lineage>
</organism>
<evidence type="ECO:0000313" key="2">
    <source>
        <dbReference type="Proteomes" id="UP000192486"/>
    </source>
</evidence>
<evidence type="ECO:0000313" key="1">
    <source>
        <dbReference type="EMBL" id="ARF12977.1"/>
    </source>
</evidence>
<reference evidence="1 2" key="1">
    <citation type="submission" date="2016-04" db="EMBL/GenBank/DDBJ databases">
        <title>Comparative Genomics and Epigenetics of Sporosarcina ureae.</title>
        <authorList>
            <person name="Oliver A.S."/>
            <person name="Cooper K.K."/>
        </authorList>
    </citation>
    <scope>NUCLEOTIDE SEQUENCE [LARGE SCALE GENOMIC DNA]</scope>
    <source>
        <strain evidence="1 2">S204</strain>
    </source>
</reference>
<proteinExistence type="predicted"/>